<dbReference type="Pfam" id="PF06794">
    <property type="entry name" value="UPF0270"/>
    <property type="match status" value="1"/>
</dbReference>
<dbReference type="SUPFAM" id="SSF118001">
    <property type="entry name" value="YehU-like"/>
    <property type="match status" value="1"/>
</dbReference>
<dbReference type="Gene3D" id="1.10.10.610">
    <property type="entry name" value="YehU-like"/>
    <property type="match status" value="1"/>
</dbReference>
<evidence type="ECO:0008006" key="2">
    <source>
        <dbReference type="Google" id="ProtNLM"/>
    </source>
</evidence>
<sequence>MLIPYQMLETDTLQTLLEDFVTRDGTDNGFDDSLEQRVAQVRKLLERKELLIVFHPDTGDASLSHKRDVPPEMLRDFLAAQD</sequence>
<proteinExistence type="predicted"/>
<name>A0A0F9X974_9ZZZZ</name>
<dbReference type="EMBL" id="LAZR01000070">
    <property type="protein sequence ID" value="KKN95526.1"/>
    <property type="molecule type" value="Genomic_DNA"/>
</dbReference>
<organism evidence="1">
    <name type="scientific">marine sediment metagenome</name>
    <dbReference type="NCBI Taxonomy" id="412755"/>
    <lineage>
        <taxon>unclassified sequences</taxon>
        <taxon>metagenomes</taxon>
        <taxon>ecological metagenomes</taxon>
    </lineage>
</organism>
<dbReference type="AlphaFoldDB" id="A0A0F9X974"/>
<reference evidence="1" key="1">
    <citation type="journal article" date="2015" name="Nature">
        <title>Complex archaea that bridge the gap between prokaryotes and eukaryotes.</title>
        <authorList>
            <person name="Spang A."/>
            <person name="Saw J.H."/>
            <person name="Jorgensen S.L."/>
            <person name="Zaremba-Niedzwiedzka K."/>
            <person name="Martijn J."/>
            <person name="Lind A.E."/>
            <person name="van Eijk R."/>
            <person name="Schleper C."/>
            <person name="Guy L."/>
            <person name="Ettema T.J."/>
        </authorList>
    </citation>
    <scope>NUCLEOTIDE SEQUENCE</scope>
</reference>
<accession>A0A0F9X974</accession>
<dbReference type="InterPro" id="IPR036685">
    <property type="entry name" value="YehU-like_sf"/>
</dbReference>
<dbReference type="InterPro" id="IPR010648">
    <property type="entry name" value="UPF0270"/>
</dbReference>
<gene>
    <name evidence="1" type="ORF">LCGC14_0177710</name>
</gene>
<protein>
    <recommendedName>
        <fullName evidence="2">YheU family protein</fullName>
    </recommendedName>
</protein>
<comment type="caution">
    <text evidence="1">The sequence shown here is derived from an EMBL/GenBank/DDBJ whole genome shotgun (WGS) entry which is preliminary data.</text>
</comment>
<evidence type="ECO:0000313" key="1">
    <source>
        <dbReference type="EMBL" id="KKN95526.1"/>
    </source>
</evidence>